<evidence type="ECO:0000313" key="3">
    <source>
        <dbReference type="Proteomes" id="UP000287176"/>
    </source>
</evidence>
<evidence type="ECO:0008006" key="4">
    <source>
        <dbReference type="Google" id="ProtNLM"/>
    </source>
</evidence>
<dbReference type="Proteomes" id="UP000287176">
    <property type="component" value="Unassembled WGS sequence"/>
</dbReference>
<protein>
    <recommendedName>
        <fullName evidence="4">Outer membrane protein beta-barrel domain-containing protein</fullName>
    </recommendedName>
</protein>
<name>A0A432GU42_9DELT</name>
<keyword evidence="1" id="KW-0732">Signal</keyword>
<dbReference type="EMBL" id="QNZI01000010">
    <property type="protein sequence ID" value="RTZ87047.1"/>
    <property type="molecule type" value="Genomic_DNA"/>
</dbReference>
<proteinExistence type="predicted"/>
<sequence length="149" mass="16371">MIRKCSLMFSLIALTTFLSVQNPHAKPVGNRFTTSVTLGPAVFPMPGIRFQYRFNDHLSLNSGLSYIVAAGDFNAGINFHLPVNSIDPYLGARRIFIYHLTGSIDLSAGVAGIETENYFVEAGLGFGQERTDFGSTKTELAVLQIGWFF</sequence>
<accession>A0A432GU42</accession>
<reference evidence="2 3" key="1">
    <citation type="submission" date="2018-06" db="EMBL/GenBank/DDBJ databases">
        <title>Combined omics and stable isotope probing to characterize newly discovered Mariana Back-Arc vent microbial communities.</title>
        <authorList>
            <person name="Trembath-Reichert E."/>
            <person name="Huber J.A."/>
        </authorList>
    </citation>
    <scope>NUCLEOTIDE SEQUENCE [LARGE SCALE GENOMIC DNA]</scope>
    <source>
        <strain evidence="2">MAG 24</strain>
    </source>
</reference>
<evidence type="ECO:0000256" key="1">
    <source>
        <dbReference type="SAM" id="SignalP"/>
    </source>
</evidence>
<organism evidence="2 3">
    <name type="scientific">SAR324 cluster bacterium</name>
    <dbReference type="NCBI Taxonomy" id="2024889"/>
    <lineage>
        <taxon>Bacteria</taxon>
        <taxon>Deltaproteobacteria</taxon>
        <taxon>SAR324 cluster</taxon>
    </lineage>
</organism>
<feature type="signal peptide" evidence="1">
    <location>
        <begin position="1"/>
        <end position="25"/>
    </location>
</feature>
<evidence type="ECO:0000313" key="2">
    <source>
        <dbReference type="EMBL" id="RTZ87047.1"/>
    </source>
</evidence>
<dbReference type="AlphaFoldDB" id="A0A432GU42"/>
<comment type="caution">
    <text evidence="2">The sequence shown here is derived from an EMBL/GenBank/DDBJ whole genome shotgun (WGS) entry which is preliminary data.</text>
</comment>
<gene>
    <name evidence="2" type="ORF">DSY94_00365</name>
</gene>
<feature type="chain" id="PRO_5019529675" description="Outer membrane protein beta-barrel domain-containing protein" evidence="1">
    <location>
        <begin position="26"/>
        <end position="149"/>
    </location>
</feature>